<dbReference type="PANTHER" id="PTHR30040:SF2">
    <property type="entry name" value="FAD:PROTEIN FMN TRANSFERASE"/>
    <property type="match status" value="1"/>
</dbReference>
<dbReference type="PIRSF" id="PIRSF006268">
    <property type="entry name" value="ApbE"/>
    <property type="match status" value="1"/>
</dbReference>
<dbReference type="PANTHER" id="PTHR30040">
    <property type="entry name" value="THIAMINE BIOSYNTHESIS LIPOPROTEIN APBE"/>
    <property type="match status" value="1"/>
</dbReference>
<dbReference type="GO" id="GO:0046872">
    <property type="term" value="F:metal ion binding"/>
    <property type="evidence" value="ECO:0007669"/>
    <property type="project" value="UniProtKB-UniRule"/>
</dbReference>
<evidence type="ECO:0000256" key="1">
    <source>
        <dbReference type="ARBA" id="ARBA00011955"/>
    </source>
</evidence>
<gene>
    <name evidence="13" type="ORF">KTA_12290</name>
</gene>
<comment type="cofactor">
    <cofactor evidence="11">
        <name>Mg(2+)</name>
        <dbReference type="ChEBI" id="CHEBI:18420"/>
    </cofactor>
    <cofactor evidence="11">
        <name>Mn(2+)</name>
        <dbReference type="ChEBI" id="CHEBI:29035"/>
    </cofactor>
    <text evidence="11">Magnesium. Can also use manganese.</text>
</comment>
<evidence type="ECO:0000256" key="6">
    <source>
        <dbReference type="ARBA" id="ARBA00022827"/>
    </source>
</evidence>
<feature type="region of interest" description="Disordered" evidence="12">
    <location>
        <begin position="137"/>
        <end position="156"/>
    </location>
</feature>
<proteinExistence type="inferred from homology"/>
<dbReference type="AlphaFoldDB" id="A0A455SZB7"/>
<dbReference type="Gene3D" id="3.10.520.10">
    <property type="entry name" value="ApbE-like domains"/>
    <property type="match status" value="1"/>
</dbReference>
<evidence type="ECO:0000256" key="12">
    <source>
        <dbReference type="SAM" id="MobiDB-lite"/>
    </source>
</evidence>
<dbReference type="SUPFAM" id="SSF143631">
    <property type="entry name" value="ApbE-like"/>
    <property type="match status" value="1"/>
</dbReference>
<evidence type="ECO:0000256" key="7">
    <source>
        <dbReference type="ARBA" id="ARBA00022842"/>
    </source>
</evidence>
<dbReference type="EC" id="2.7.1.180" evidence="1 10"/>
<evidence type="ECO:0000256" key="10">
    <source>
        <dbReference type="PIRNR" id="PIRNR006268"/>
    </source>
</evidence>
<dbReference type="EMBL" id="AP019377">
    <property type="protein sequence ID" value="BBH93030.1"/>
    <property type="molecule type" value="Genomic_DNA"/>
</dbReference>
<evidence type="ECO:0000256" key="8">
    <source>
        <dbReference type="ARBA" id="ARBA00031306"/>
    </source>
</evidence>
<evidence type="ECO:0000256" key="2">
    <source>
        <dbReference type="ARBA" id="ARBA00016337"/>
    </source>
</evidence>
<evidence type="ECO:0000256" key="3">
    <source>
        <dbReference type="ARBA" id="ARBA00022630"/>
    </source>
</evidence>
<evidence type="ECO:0000256" key="9">
    <source>
        <dbReference type="ARBA" id="ARBA00048540"/>
    </source>
</evidence>
<keyword evidence="5 10" id="KW-0479">Metal-binding</keyword>
<keyword evidence="4 10" id="KW-0808">Transferase</keyword>
<dbReference type="InterPro" id="IPR003374">
    <property type="entry name" value="ApbE-like_sf"/>
</dbReference>
<keyword evidence="7 10" id="KW-0460">Magnesium</keyword>
<keyword evidence="3 10" id="KW-0285">Flavoprotein</keyword>
<protein>
    <recommendedName>
        <fullName evidence="2 10">FAD:protein FMN transferase</fullName>
        <ecNumber evidence="1 10">2.7.1.180</ecNumber>
    </recommendedName>
    <alternativeName>
        <fullName evidence="8 10">Flavin transferase</fullName>
    </alternativeName>
</protein>
<keyword evidence="6 10" id="KW-0274">FAD</keyword>
<evidence type="ECO:0000256" key="5">
    <source>
        <dbReference type="ARBA" id="ARBA00022723"/>
    </source>
</evidence>
<comment type="similarity">
    <text evidence="10">Belongs to the ApbE family.</text>
</comment>
<reference evidence="13" key="1">
    <citation type="submission" date="2018-12" db="EMBL/GenBank/DDBJ databases">
        <title>Novel natural products biosynthetic potential of the class Ktedonobacteria.</title>
        <authorList>
            <person name="Zheng Y."/>
            <person name="Saitou A."/>
            <person name="Wang C.M."/>
            <person name="Toyoda A."/>
            <person name="Minakuchi Y."/>
            <person name="Sekiguchi Y."/>
            <person name="Ueda K."/>
            <person name="Takano H."/>
            <person name="Sakai Y."/>
            <person name="Yokota A."/>
            <person name="Yabe S."/>
        </authorList>
    </citation>
    <scope>NUCLEOTIDE SEQUENCE</scope>
    <source>
        <strain evidence="13">A3-2</strain>
    </source>
</reference>
<evidence type="ECO:0000313" key="13">
    <source>
        <dbReference type="EMBL" id="BBH93030.1"/>
    </source>
</evidence>
<sequence>MVTSQLSEDRGTAAAASPEYLTPPGMVRGSFQAMGTTVSYLLPAEHGERGGELITDLFSRWEAILSRFRPQSELARLNRSAGQWVEVSELLYVVLTRALEAAAASAGLYDPTLLPQLQQLGYDRSFELLEQAGKAACSGKDSRAQQPPESGHLPGGAWRRIEVDPVMRRVRLPVGVQLDFGGIAKGMAVDTALGALRRRGITPALVNAGGDLAVAGLPPDGEHWAIAVPGRQGGWTIPLRRGAMATSGIARRHWWQAGTLRHHLLDPRTGLPVANGLWSVTVVADRCEQAEVAAKVAFILGPDEGPAFLRRYGLAGLLVYEDGRWQSVAPWPTHLMTAWWEERASQSMPEEGRPSKS</sequence>
<evidence type="ECO:0000256" key="11">
    <source>
        <dbReference type="PIRSR" id="PIRSR006268-2"/>
    </source>
</evidence>
<dbReference type="GO" id="GO:0016740">
    <property type="term" value="F:transferase activity"/>
    <property type="evidence" value="ECO:0007669"/>
    <property type="project" value="UniProtKB-UniRule"/>
</dbReference>
<comment type="catalytic activity">
    <reaction evidence="9 10">
        <text>L-threonyl-[protein] + FAD = FMN-L-threonyl-[protein] + AMP + H(+)</text>
        <dbReference type="Rhea" id="RHEA:36847"/>
        <dbReference type="Rhea" id="RHEA-COMP:11060"/>
        <dbReference type="Rhea" id="RHEA-COMP:11061"/>
        <dbReference type="ChEBI" id="CHEBI:15378"/>
        <dbReference type="ChEBI" id="CHEBI:30013"/>
        <dbReference type="ChEBI" id="CHEBI:57692"/>
        <dbReference type="ChEBI" id="CHEBI:74257"/>
        <dbReference type="ChEBI" id="CHEBI:456215"/>
        <dbReference type="EC" id="2.7.1.180"/>
    </reaction>
</comment>
<dbReference type="Pfam" id="PF02424">
    <property type="entry name" value="ApbE"/>
    <property type="match status" value="1"/>
</dbReference>
<feature type="binding site" evidence="11">
    <location>
        <position position="182"/>
    </location>
    <ligand>
        <name>Mg(2+)</name>
        <dbReference type="ChEBI" id="CHEBI:18420"/>
    </ligand>
</feature>
<accession>A0A455SZB7</accession>
<evidence type="ECO:0000256" key="4">
    <source>
        <dbReference type="ARBA" id="ARBA00022679"/>
    </source>
</evidence>
<dbReference type="InterPro" id="IPR024932">
    <property type="entry name" value="ApbE"/>
</dbReference>
<name>A0A455SZB7_9CHLR</name>
<organism evidence="13">
    <name type="scientific">Thermogemmatispora argillosa</name>
    <dbReference type="NCBI Taxonomy" id="2045280"/>
    <lineage>
        <taxon>Bacteria</taxon>
        <taxon>Bacillati</taxon>
        <taxon>Chloroflexota</taxon>
        <taxon>Ktedonobacteria</taxon>
        <taxon>Thermogemmatisporales</taxon>
        <taxon>Thermogemmatisporaceae</taxon>
        <taxon>Thermogemmatispora</taxon>
    </lineage>
</organism>